<organism evidence="2 3">
    <name type="scientific">Stephania yunnanensis</name>
    <dbReference type="NCBI Taxonomy" id="152371"/>
    <lineage>
        <taxon>Eukaryota</taxon>
        <taxon>Viridiplantae</taxon>
        <taxon>Streptophyta</taxon>
        <taxon>Embryophyta</taxon>
        <taxon>Tracheophyta</taxon>
        <taxon>Spermatophyta</taxon>
        <taxon>Magnoliopsida</taxon>
        <taxon>Ranunculales</taxon>
        <taxon>Menispermaceae</taxon>
        <taxon>Menispermoideae</taxon>
        <taxon>Cissampelideae</taxon>
        <taxon>Stephania</taxon>
    </lineage>
</organism>
<feature type="region of interest" description="Disordered" evidence="1">
    <location>
        <begin position="116"/>
        <end position="140"/>
    </location>
</feature>
<dbReference type="Proteomes" id="UP001420932">
    <property type="component" value="Unassembled WGS sequence"/>
</dbReference>
<accession>A0AAP0J857</accession>
<gene>
    <name evidence="2" type="ORF">Syun_017592</name>
</gene>
<proteinExistence type="predicted"/>
<feature type="region of interest" description="Disordered" evidence="1">
    <location>
        <begin position="178"/>
        <end position="197"/>
    </location>
</feature>
<evidence type="ECO:0000256" key="1">
    <source>
        <dbReference type="SAM" id="MobiDB-lite"/>
    </source>
</evidence>
<feature type="compositionally biased region" description="Polar residues" evidence="1">
    <location>
        <begin position="1"/>
        <end position="18"/>
    </location>
</feature>
<evidence type="ECO:0000313" key="2">
    <source>
        <dbReference type="EMBL" id="KAK9128795.1"/>
    </source>
</evidence>
<protein>
    <submittedName>
        <fullName evidence="2">Uncharacterized protein</fullName>
    </submittedName>
</protein>
<evidence type="ECO:0000313" key="3">
    <source>
        <dbReference type="Proteomes" id="UP001420932"/>
    </source>
</evidence>
<dbReference type="EMBL" id="JBBNAF010000007">
    <property type="protein sequence ID" value="KAK9128795.1"/>
    <property type="molecule type" value="Genomic_DNA"/>
</dbReference>
<comment type="caution">
    <text evidence="2">The sequence shown here is derived from an EMBL/GenBank/DDBJ whole genome shotgun (WGS) entry which is preliminary data.</text>
</comment>
<reference evidence="2 3" key="1">
    <citation type="submission" date="2024-01" db="EMBL/GenBank/DDBJ databases">
        <title>Genome assemblies of Stephania.</title>
        <authorList>
            <person name="Yang L."/>
        </authorList>
    </citation>
    <scope>NUCLEOTIDE SEQUENCE [LARGE SCALE GENOMIC DNA]</scope>
    <source>
        <strain evidence="2">YNDBR</strain>
        <tissue evidence="2">Leaf</tissue>
    </source>
</reference>
<feature type="region of interest" description="Disordered" evidence="1">
    <location>
        <begin position="1"/>
        <end position="22"/>
    </location>
</feature>
<dbReference type="AlphaFoldDB" id="A0AAP0J857"/>
<name>A0AAP0J857_9MAGN</name>
<keyword evidence="3" id="KW-1185">Reference proteome</keyword>
<sequence>MSDVSNSQRNVPANQTMPRQLRHSAGPIRRCHAYAASAPQANHHASVAVDLPRDAYQHNLPMSIREVAKLYGSEKSLPVVKAHRPLSGLHFVALSALERRYLEYWESEDFLSRSRQASMNRNTEVEGPGTGPSKHDGGSMSFVTTNERLDDEEMYYNVASECPRGRVYGLGSLGRKKRRYADPGASTSQMPKMAPRSEFDSVAEQLRQIVAFMQSNSR</sequence>